<sequence>MTPLDESVRTIAAVLSAVGATVIVPKLASALWKAVTGRPARQRREIDRVRSVADDEAYKRRLAEEHASHLRRLAYEAPCIRVEDIPPWPTYHRKKEPTDDETP</sequence>
<keyword evidence="1" id="KW-0472">Membrane</keyword>
<organism evidence="2 3">
    <name type="scientific">Microbacterium trichothecenolyticum</name>
    <name type="common">Aureobacterium trichothecenolyticum</name>
    <dbReference type="NCBI Taxonomy" id="69370"/>
    <lineage>
        <taxon>Bacteria</taxon>
        <taxon>Bacillati</taxon>
        <taxon>Actinomycetota</taxon>
        <taxon>Actinomycetes</taxon>
        <taxon>Micrococcales</taxon>
        <taxon>Microbacteriaceae</taxon>
        <taxon>Microbacterium</taxon>
    </lineage>
</organism>
<proteinExistence type="predicted"/>
<dbReference type="AlphaFoldDB" id="A0A0M2H7I4"/>
<comment type="caution">
    <text evidence="2">The sequence shown here is derived from an EMBL/GenBank/DDBJ whole genome shotgun (WGS) entry which is preliminary data.</text>
</comment>
<accession>A0A0M2H7I4</accession>
<dbReference type="PATRIC" id="fig|69370.6.peg.4169"/>
<feature type="transmembrane region" description="Helical" evidence="1">
    <location>
        <begin position="12"/>
        <end position="35"/>
    </location>
</feature>
<gene>
    <name evidence="2" type="ORF">RS82_04112</name>
</gene>
<keyword evidence="1" id="KW-1133">Transmembrane helix</keyword>
<evidence type="ECO:0000256" key="1">
    <source>
        <dbReference type="SAM" id="Phobius"/>
    </source>
</evidence>
<evidence type="ECO:0000313" key="2">
    <source>
        <dbReference type="EMBL" id="KJL39899.1"/>
    </source>
</evidence>
<reference evidence="2 3" key="1">
    <citation type="submission" date="2015-02" db="EMBL/GenBank/DDBJ databases">
        <title>Draft genome sequences of ten Microbacterium spp. with emphasis on heavy metal contaminated environments.</title>
        <authorList>
            <person name="Corretto E."/>
        </authorList>
    </citation>
    <scope>NUCLEOTIDE SEQUENCE [LARGE SCALE GENOMIC DNA]</scope>
    <source>
        <strain evidence="2 3">DSM 8608</strain>
    </source>
</reference>
<dbReference type="EMBL" id="JYJA01000041">
    <property type="protein sequence ID" value="KJL39899.1"/>
    <property type="molecule type" value="Genomic_DNA"/>
</dbReference>
<keyword evidence="3" id="KW-1185">Reference proteome</keyword>
<keyword evidence="1" id="KW-0812">Transmembrane</keyword>
<dbReference type="Proteomes" id="UP000034098">
    <property type="component" value="Unassembled WGS sequence"/>
</dbReference>
<protein>
    <submittedName>
        <fullName evidence="2">Uncharacterized protein</fullName>
    </submittedName>
</protein>
<evidence type="ECO:0000313" key="3">
    <source>
        <dbReference type="Proteomes" id="UP000034098"/>
    </source>
</evidence>
<name>A0A0M2H7I4_MICTR</name>